<protein>
    <submittedName>
        <fullName evidence="9">Uncharacterized protein</fullName>
    </submittedName>
</protein>
<reference evidence="9" key="1">
    <citation type="submission" date="2019-12" db="EMBL/GenBank/DDBJ databases">
        <title>Genome sequencing and annotation of Brassica cretica.</title>
        <authorList>
            <person name="Studholme D.J."/>
            <person name="Sarris P."/>
        </authorList>
    </citation>
    <scope>NUCLEOTIDE SEQUENCE</scope>
    <source>
        <strain evidence="9">PFS-109/04</strain>
        <tissue evidence="9">Leaf</tissue>
    </source>
</reference>
<evidence type="ECO:0000256" key="3">
    <source>
        <dbReference type="ARBA" id="ARBA00007163"/>
    </source>
</evidence>
<keyword evidence="5" id="KW-0238">DNA-binding</keyword>
<dbReference type="GO" id="GO:0003677">
    <property type="term" value="F:DNA binding"/>
    <property type="evidence" value="ECO:0007669"/>
    <property type="project" value="UniProtKB-KW"/>
</dbReference>
<organism evidence="9 10">
    <name type="scientific">Brassica cretica</name>
    <name type="common">Mustard</name>
    <dbReference type="NCBI Taxonomy" id="69181"/>
    <lineage>
        <taxon>Eukaryota</taxon>
        <taxon>Viridiplantae</taxon>
        <taxon>Streptophyta</taxon>
        <taxon>Embryophyta</taxon>
        <taxon>Tracheophyta</taxon>
        <taxon>Spermatophyta</taxon>
        <taxon>Magnoliopsida</taxon>
        <taxon>eudicotyledons</taxon>
        <taxon>Gunneridae</taxon>
        <taxon>Pentapetalae</taxon>
        <taxon>rosids</taxon>
        <taxon>malvids</taxon>
        <taxon>Brassicales</taxon>
        <taxon>Brassicaceae</taxon>
        <taxon>Brassiceae</taxon>
        <taxon>Brassica</taxon>
    </lineage>
</organism>
<keyword evidence="7" id="KW-0539">Nucleus</keyword>
<dbReference type="PANTHER" id="PTHR47416:SF10">
    <property type="entry name" value="BZIP DOMAIN-CONTAINING PROTEIN"/>
    <property type="match status" value="1"/>
</dbReference>
<keyword evidence="4" id="KW-0805">Transcription regulation</keyword>
<dbReference type="AlphaFoldDB" id="A0A8S9QJ68"/>
<evidence type="ECO:0000256" key="1">
    <source>
        <dbReference type="ARBA" id="ARBA00004123"/>
    </source>
</evidence>
<feature type="region of interest" description="Disordered" evidence="8">
    <location>
        <begin position="116"/>
        <end position="135"/>
    </location>
</feature>
<evidence type="ECO:0000256" key="7">
    <source>
        <dbReference type="ARBA" id="ARBA00023242"/>
    </source>
</evidence>
<feature type="compositionally biased region" description="Basic and acidic residues" evidence="8">
    <location>
        <begin position="13"/>
        <end position="25"/>
    </location>
</feature>
<comment type="caution">
    <text evidence="9">The sequence shown here is derived from an EMBL/GenBank/DDBJ whole genome shotgun (WGS) entry which is preliminary data.</text>
</comment>
<feature type="region of interest" description="Disordered" evidence="8">
    <location>
        <begin position="1"/>
        <end position="25"/>
    </location>
</feature>
<name>A0A8S9QJ68_BRACR</name>
<evidence type="ECO:0000256" key="5">
    <source>
        <dbReference type="ARBA" id="ARBA00023125"/>
    </source>
</evidence>
<comment type="similarity">
    <text evidence="3">Belongs to the bZIP family.</text>
</comment>
<evidence type="ECO:0000256" key="4">
    <source>
        <dbReference type="ARBA" id="ARBA00023015"/>
    </source>
</evidence>
<proteinExistence type="inferred from homology"/>
<evidence type="ECO:0000256" key="8">
    <source>
        <dbReference type="SAM" id="MobiDB-lite"/>
    </source>
</evidence>
<evidence type="ECO:0000256" key="6">
    <source>
        <dbReference type="ARBA" id="ARBA00023163"/>
    </source>
</evidence>
<evidence type="ECO:0000313" key="10">
    <source>
        <dbReference type="Proteomes" id="UP000712600"/>
    </source>
</evidence>
<comment type="subcellular location">
    <subcellularLocation>
        <location evidence="2">Endoplasmic reticulum membrane</location>
        <topology evidence="2">Single-pass membrane protein</topology>
    </subcellularLocation>
    <subcellularLocation>
        <location evidence="1">Nucleus</location>
    </subcellularLocation>
</comment>
<dbReference type="GO" id="GO:0005634">
    <property type="term" value="C:nucleus"/>
    <property type="evidence" value="ECO:0007669"/>
    <property type="project" value="UniProtKB-SubCell"/>
</dbReference>
<keyword evidence="6" id="KW-0804">Transcription</keyword>
<evidence type="ECO:0000313" key="9">
    <source>
        <dbReference type="EMBL" id="KAF3553136.1"/>
    </source>
</evidence>
<dbReference type="EMBL" id="QGKX02000996">
    <property type="protein sequence ID" value="KAF3553136.1"/>
    <property type="molecule type" value="Genomic_DNA"/>
</dbReference>
<evidence type="ECO:0000256" key="2">
    <source>
        <dbReference type="ARBA" id="ARBA00004389"/>
    </source>
</evidence>
<gene>
    <name evidence="9" type="ORF">F2Q69_00017799</name>
</gene>
<dbReference type="PANTHER" id="PTHR47416">
    <property type="entry name" value="BASIC-LEUCINE ZIPPER TRANSCRIPTION FACTOR F-RELATED"/>
    <property type="match status" value="1"/>
</dbReference>
<sequence>MSDLGEKALASESNERKADGVVPKDHSLALPLPDVGMIEDMAKHLVRTKAEKQKALSSGSADTLKDSIKTKAASGEMQQWFREGVAGPMFSSGMCTEVFQFDVSSTSGAIIPASAATNVPSEHSKNATDTQRQKNRRTLRGLAIPLPGSDFNFTKEHQRNSSSKEIKAASSMVVSVLVDPREGGDGDIDGMIGGPKSLSRVFVVVLQDSAKYVTYSCVLPRPGAPHLVTT</sequence>
<accession>A0A8S9QJ68</accession>
<dbReference type="GO" id="GO:0005789">
    <property type="term" value="C:endoplasmic reticulum membrane"/>
    <property type="evidence" value="ECO:0007669"/>
    <property type="project" value="UniProtKB-SubCell"/>
</dbReference>
<dbReference type="Proteomes" id="UP000712600">
    <property type="component" value="Unassembled WGS sequence"/>
</dbReference>